<reference evidence="2" key="1">
    <citation type="submission" date="2017-02" db="EMBL/GenBank/DDBJ databases">
        <title>Complete genome sequence of Cupriavidus necator strain NH9, a 3-chlorobenzoate degrader.</title>
        <authorList>
            <person name="Moriuchi R."/>
            <person name="Dohra H."/>
            <person name="Ogawa N."/>
        </authorList>
    </citation>
    <scope>NUCLEOTIDE SEQUENCE [LARGE SCALE GENOMIC DNA]</scope>
    <source>
        <strain evidence="2">NH9</strain>
        <plasmid evidence="2">penh92</plasmid>
    </source>
</reference>
<accession>A0A1U9V3I5</accession>
<dbReference type="Proteomes" id="UP000189627">
    <property type="component" value="Plasmid pENH92"/>
</dbReference>
<dbReference type="OrthoDB" id="9779041at2"/>
<geneLocation type="plasmid" evidence="2">
    <name>penh92</name>
</geneLocation>
<dbReference type="EMBL" id="CP017759">
    <property type="protein sequence ID" value="AQV99369.1"/>
    <property type="molecule type" value="Genomic_DNA"/>
</dbReference>
<evidence type="ECO:0000313" key="2">
    <source>
        <dbReference type="Proteomes" id="UP000189627"/>
    </source>
</evidence>
<dbReference type="AlphaFoldDB" id="A0A1U9V3I5"/>
<dbReference type="RefSeq" id="WP_078201769.1">
    <property type="nucleotide sequence ID" value="NZ_CP017759.1"/>
</dbReference>
<gene>
    <name evidence="1" type="ORF">BJN34_36450</name>
</gene>
<name>A0A1U9V3I5_CUPNE</name>
<protein>
    <submittedName>
        <fullName evidence="1">Uncharacterized protein</fullName>
    </submittedName>
</protein>
<dbReference type="KEGG" id="cuh:BJN34_36450"/>
<organism evidence="1 2">
    <name type="scientific">Cupriavidus necator</name>
    <name type="common">Alcaligenes eutrophus</name>
    <name type="synonym">Ralstonia eutropha</name>
    <dbReference type="NCBI Taxonomy" id="106590"/>
    <lineage>
        <taxon>Bacteria</taxon>
        <taxon>Pseudomonadati</taxon>
        <taxon>Pseudomonadota</taxon>
        <taxon>Betaproteobacteria</taxon>
        <taxon>Burkholderiales</taxon>
        <taxon>Burkholderiaceae</taxon>
        <taxon>Cupriavidus</taxon>
    </lineage>
</organism>
<sequence length="109" mass="11882">MVAVDVFQAVIFTCQMARQIGDHGGNFATFGQPLLLVGPIQAMHHLDLQIGRGLLKGQVLIDVSLLTGRRDGFPGTQPHAALLDLLDQRVERLLPFRQRGSVVVARDGD</sequence>
<evidence type="ECO:0000313" key="1">
    <source>
        <dbReference type="EMBL" id="AQV99369.1"/>
    </source>
</evidence>
<keyword evidence="1" id="KW-0614">Plasmid</keyword>
<proteinExistence type="predicted"/>